<dbReference type="EMBL" id="VWSF01000016">
    <property type="protein sequence ID" value="KAA5542816.1"/>
    <property type="molecule type" value="Genomic_DNA"/>
</dbReference>
<proteinExistence type="predicted"/>
<evidence type="ECO:0008006" key="4">
    <source>
        <dbReference type="Google" id="ProtNLM"/>
    </source>
</evidence>
<organism evidence="2 3">
    <name type="scientific">Adhaeribacter rhizoryzae</name>
    <dbReference type="NCBI Taxonomy" id="2607907"/>
    <lineage>
        <taxon>Bacteria</taxon>
        <taxon>Pseudomonadati</taxon>
        <taxon>Bacteroidota</taxon>
        <taxon>Cytophagia</taxon>
        <taxon>Cytophagales</taxon>
        <taxon>Hymenobacteraceae</taxon>
        <taxon>Adhaeribacter</taxon>
    </lineage>
</organism>
<sequence>MKVIFILPIFLWLLVGCAEKAAPVPSLDDRLQGNWKSTFTRNYYDGAGNKIFEEQENDTVTFKFTKGYVTLSKQNAAPKSSKYVLHEIEDEKYILLDTPGGSQHLITFLTEERMYWQVAITPDNYIENGVTKRAAKMVVVTAFIKQ</sequence>
<dbReference type="PROSITE" id="PS51257">
    <property type="entry name" value="PROKAR_LIPOPROTEIN"/>
    <property type="match status" value="1"/>
</dbReference>
<evidence type="ECO:0000256" key="1">
    <source>
        <dbReference type="SAM" id="SignalP"/>
    </source>
</evidence>
<gene>
    <name evidence="2" type="ORF">F0145_17915</name>
</gene>
<keyword evidence="1" id="KW-0732">Signal</keyword>
<reference evidence="2 3" key="1">
    <citation type="submission" date="2019-09" db="EMBL/GenBank/DDBJ databases">
        <title>Genome sequence and assembly of Adhaeribacter sp.</title>
        <authorList>
            <person name="Chhetri G."/>
        </authorList>
    </citation>
    <scope>NUCLEOTIDE SEQUENCE [LARGE SCALE GENOMIC DNA]</scope>
    <source>
        <strain evidence="2 3">DK36</strain>
    </source>
</reference>
<feature type="chain" id="PRO_5024426937" description="Lipocalin-like domain-containing protein" evidence="1">
    <location>
        <begin position="22"/>
        <end position="146"/>
    </location>
</feature>
<evidence type="ECO:0000313" key="2">
    <source>
        <dbReference type="EMBL" id="KAA5542816.1"/>
    </source>
</evidence>
<name>A0A5M6D840_9BACT</name>
<accession>A0A5M6D840</accession>
<keyword evidence="3" id="KW-1185">Reference proteome</keyword>
<comment type="caution">
    <text evidence="2">The sequence shown here is derived from an EMBL/GenBank/DDBJ whole genome shotgun (WGS) entry which is preliminary data.</text>
</comment>
<dbReference type="Proteomes" id="UP000323426">
    <property type="component" value="Unassembled WGS sequence"/>
</dbReference>
<protein>
    <recommendedName>
        <fullName evidence="4">Lipocalin-like domain-containing protein</fullName>
    </recommendedName>
</protein>
<dbReference type="RefSeq" id="WP_150090471.1">
    <property type="nucleotide sequence ID" value="NZ_VWSF01000016.1"/>
</dbReference>
<evidence type="ECO:0000313" key="3">
    <source>
        <dbReference type="Proteomes" id="UP000323426"/>
    </source>
</evidence>
<dbReference type="AlphaFoldDB" id="A0A5M6D840"/>
<feature type="signal peptide" evidence="1">
    <location>
        <begin position="1"/>
        <end position="21"/>
    </location>
</feature>